<accession>A0A9W6N4Z8</accession>
<keyword evidence="3" id="KW-0808">Transferase</keyword>
<dbReference type="RefSeq" id="WP_271205695.1">
    <property type="nucleotide sequence ID" value="NZ_BSFK01000016.1"/>
</dbReference>
<dbReference type="Pfam" id="PF13439">
    <property type="entry name" value="Glyco_transf_4"/>
    <property type="match status" value="1"/>
</dbReference>
<keyword evidence="4" id="KW-1185">Reference proteome</keyword>
<gene>
    <name evidence="3" type="ORF">GCM10008171_31170</name>
</gene>
<dbReference type="InterPro" id="IPR028098">
    <property type="entry name" value="Glyco_trans_4-like_N"/>
</dbReference>
<evidence type="ECO:0000313" key="4">
    <source>
        <dbReference type="Proteomes" id="UP001143364"/>
    </source>
</evidence>
<evidence type="ECO:0000259" key="2">
    <source>
        <dbReference type="Pfam" id="PF13439"/>
    </source>
</evidence>
<evidence type="ECO:0000259" key="1">
    <source>
        <dbReference type="Pfam" id="PF00534"/>
    </source>
</evidence>
<feature type="domain" description="Glycosyl transferase family 1" evidence="1">
    <location>
        <begin position="216"/>
        <end position="355"/>
    </location>
</feature>
<feature type="domain" description="Glycosyltransferase subfamily 4-like N-terminal" evidence="2">
    <location>
        <begin position="15"/>
        <end position="135"/>
    </location>
</feature>
<dbReference type="InterPro" id="IPR001296">
    <property type="entry name" value="Glyco_trans_1"/>
</dbReference>
<dbReference type="GO" id="GO:0016757">
    <property type="term" value="F:glycosyltransferase activity"/>
    <property type="evidence" value="ECO:0007669"/>
    <property type="project" value="InterPro"/>
</dbReference>
<protein>
    <submittedName>
        <fullName evidence="3">Glycosyl transferase</fullName>
    </submittedName>
</protein>
<proteinExistence type="predicted"/>
<dbReference type="AlphaFoldDB" id="A0A9W6N4Z8"/>
<dbReference type="PANTHER" id="PTHR45947:SF13">
    <property type="entry name" value="TRANSFERASE"/>
    <property type="match status" value="1"/>
</dbReference>
<dbReference type="Proteomes" id="UP001143364">
    <property type="component" value="Unassembled WGS sequence"/>
</dbReference>
<sequence length="396" mass="44256">MKILLANSLFPDLGIGGSEQSTYYLARGLRQLGHDVWVFSQNVHDATVTEDKDGIHVIRYAARPGSEPNIYAEPYYQRLAAASQKAYPLDKQLAETIKAFKPDIVNTAVVGRLTSLWQMTKSLGVPCVHTLRSYTSLCNRRMIVDQKPCLRQCRDCNLARVAGRERSNVVDGVIGISSHILKTHLRSGWFRETPQRTVIANSYEMDAPIAAATGAERPYEFGYIGRLHHTKGVELFLEALTALRAQTGRKHPTLIAGAGDPGFEWKLRKRFEDENTRFAGYISPNDFFAQIRYCVVPSIWFEPFGRIFIESLHHGVPVVGSSRGGGAEILKEGETGWLFEPEVATLKEALRKASQVDDAGYDRLRQAALSSAEDYGVLAIARRYESFYAAVRETAR</sequence>
<dbReference type="SUPFAM" id="SSF53756">
    <property type="entry name" value="UDP-Glycosyltransferase/glycogen phosphorylase"/>
    <property type="match status" value="1"/>
</dbReference>
<reference evidence="3" key="1">
    <citation type="journal article" date="2014" name="Int. J. Syst. Evol. Microbiol.">
        <title>Complete genome sequence of Corynebacterium casei LMG S-19264T (=DSM 44701T), isolated from a smear-ripened cheese.</title>
        <authorList>
            <consortium name="US DOE Joint Genome Institute (JGI-PGF)"/>
            <person name="Walter F."/>
            <person name="Albersmeier A."/>
            <person name="Kalinowski J."/>
            <person name="Ruckert C."/>
        </authorList>
    </citation>
    <scope>NUCLEOTIDE SEQUENCE</scope>
    <source>
        <strain evidence="3">VKM B-2555</strain>
    </source>
</reference>
<organism evidence="3 4">
    <name type="scientific">Methylopila jiangsuensis</name>
    <dbReference type="NCBI Taxonomy" id="586230"/>
    <lineage>
        <taxon>Bacteria</taxon>
        <taxon>Pseudomonadati</taxon>
        <taxon>Pseudomonadota</taxon>
        <taxon>Alphaproteobacteria</taxon>
        <taxon>Hyphomicrobiales</taxon>
        <taxon>Methylopilaceae</taxon>
        <taxon>Methylopila</taxon>
    </lineage>
</organism>
<dbReference type="EMBL" id="BSFK01000016">
    <property type="protein sequence ID" value="GLK77863.1"/>
    <property type="molecule type" value="Genomic_DNA"/>
</dbReference>
<dbReference type="Pfam" id="PF00534">
    <property type="entry name" value="Glycos_transf_1"/>
    <property type="match status" value="1"/>
</dbReference>
<reference evidence="3" key="2">
    <citation type="submission" date="2023-01" db="EMBL/GenBank/DDBJ databases">
        <authorList>
            <person name="Sun Q."/>
            <person name="Evtushenko L."/>
        </authorList>
    </citation>
    <scope>NUCLEOTIDE SEQUENCE</scope>
    <source>
        <strain evidence="3">VKM B-2555</strain>
    </source>
</reference>
<dbReference type="InterPro" id="IPR050194">
    <property type="entry name" value="Glycosyltransferase_grp1"/>
</dbReference>
<dbReference type="PANTHER" id="PTHR45947">
    <property type="entry name" value="SULFOQUINOVOSYL TRANSFERASE SQD2"/>
    <property type="match status" value="1"/>
</dbReference>
<comment type="caution">
    <text evidence="3">The sequence shown here is derived from an EMBL/GenBank/DDBJ whole genome shotgun (WGS) entry which is preliminary data.</text>
</comment>
<name>A0A9W6N4Z8_9HYPH</name>
<evidence type="ECO:0000313" key="3">
    <source>
        <dbReference type="EMBL" id="GLK77863.1"/>
    </source>
</evidence>
<dbReference type="Gene3D" id="3.40.50.2000">
    <property type="entry name" value="Glycogen Phosphorylase B"/>
    <property type="match status" value="2"/>
</dbReference>